<accession>A0ACC2KTM2</accession>
<evidence type="ECO:0000313" key="1">
    <source>
        <dbReference type="EMBL" id="KAJ8624453.1"/>
    </source>
</evidence>
<name>A0ACC2KTM2_PERAE</name>
<dbReference type="Proteomes" id="UP001234297">
    <property type="component" value="Chromosome 11"/>
</dbReference>
<sequence length="132" mass="15138">MEAIQQWGEASDGDQQWGNELHYQISVNPAQRNLDSASHPTARSSPNGNGVHRNDEEGQSTKFLGATTTCEVHINALQPEHVGRLKAFLRVQRQIDGSDITHAYLFVERHLMQRYDEDSVFRLDYLVREEFK</sequence>
<comment type="caution">
    <text evidence="1">The sequence shown here is derived from an EMBL/GenBank/DDBJ whole genome shotgun (WGS) entry which is preliminary data.</text>
</comment>
<dbReference type="EMBL" id="CM056819">
    <property type="protein sequence ID" value="KAJ8624453.1"/>
    <property type="molecule type" value="Genomic_DNA"/>
</dbReference>
<gene>
    <name evidence="1" type="ORF">MRB53_032983</name>
</gene>
<protein>
    <submittedName>
        <fullName evidence="1">Uncharacterized protein</fullName>
    </submittedName>
</protein>
<reference evidence="1 2" key="1">
    <citation type="journal article" date="2022" name="Hortic Res">
        <title>A haplotype resolved chromosomal level avocado genome allows analysis of novel avocado genes.</title>
        <authorList>
            <person name="Nath O."/>
            <person name="Fletcher S.J."/>
            <person name="Hayward A."/>
            <person name="Shaw L.M."/>
            <person name="Masouleh A.K."/>
            <person name="Furtado A."/>
            <person name="Henry R.J."/>
            <person name="Mitter N."/>
        </authorList>
    </citation>
    <scope>NUCLEOTIDE SEQUENCE [LARGE SCALE GENOMIC DNA]</scope>
    <source>
        <strain evidence="2">cv. Hass</strain>
    </source>
</reference>
<evidence type="ECO:0000313" key="2">
    <source>
        <dbReference type="Proteomes" id="UP001234297"/>
    </source>
</evidence>
<proteinExistence type="predicted"/>
<organism evidence="1 2">
    <name type="scientific">Persea americana</name>
    <name type="common">Avocado</name>
    <dbReference type="NCBI Taxonomy" id="3435"/>
    <lineage>
        <taxon>Eukaryota</taxon>
        <taxon>Viridiplantae</taxon>
        <taxon>Streptophyta</taxon>
        <taxon>Embryophyta</taxon>
        <taxon>Tracheophyta</taxon>
        <taxon>Spermatophyta</taxon>
        <taxon>Magnoliopsida</taxon>
        <taxon>Magnoliidae</taxon>
        <taxon>Laurales</taxon>
        <taxon>Lauraceae</taxon>
        <taxon>Persea</taxon>
    </lineage>
</organism>
<keyword evidence="2" id="KW-1185">Reference proteome</keyword>